<evidence type="ECO:0000313" key="2">
    <source>
        <dbReference type="EMBL" id="POS73370.1"/>
    </source>
</evidence>
<sequence>MFGRQSTWGFRWEERFAADDRAYVTLTKPAGFLNLDKTDKYDSEPMALEPNAVIPMRPIADPQGPDIWTGRSGSDRRAGIGRTGAGLQLSGRPVMALRSVALHDMH</sequence>
<dbReference type="EMBL" id="MAVT02000811">
    <property type="protein sequence ID" value="POS73370.1"/>
    <property type="molecule type" value="Genomic_DNA"/>
</dbReference>
<accession>A0A2P5HSZ3</accession>
<feature type="region of interest" description="Disordered" evidence="1">
    <location>
        <begin position="56"/>
        <end position="85"/>
    </location>
</feature>
<reference evidence="2" key="1">
    <citation type="submission" date="2017-09" db="EMBL/GenBank/DDBJ databases">
        <title>Polyketide synthases of a Diaporthe helianthi virulent isolate.</title>
        <authorList>
            <person name="Baroncelli R."/>
        </authorList>
    </citation>
    <scope>NUCLEOTIDE SEQUENCE [LARGE SCALE GENOMIC DNA]</scope>
    <source>
        <strain evidence="2">7/96</strain>
    </source>
</reference>
<comment type="caution">
    <text evidence="2">The sequence shown here is derived from an EMBL/GenBank/DDBJ whole genome shotgun (WGS) entry which is preliminary data.</text>
</comment>
<dbReference type="Proteomes" id="UP000094444">
    <property type="component" value="Unassembled WGS sequence"/>
</dbReference>
<keyword evidence="3" id="KW-1185">Reference proteome</keyword>
<evidence type="ECO:0000313" key="3">
    <source>
        <dbReference type="Proteomes" id="UP000094444"/>
    </source>
</evidence>
<gene>
    <name evidence="2" type="ORF">DHEL01_v208237</name>
</gene>
<dbReference type="InParanoid" id="A0A2P5HSZ3"/>
<proteinExistence type="predicted"/>
<protein>
    <submittedName>
        <fullName evidence="2">Uncharacterized protein</fullName>
    </submittedName>
</protein>
<organism evidence="2 3">
    <name type="scientific">Diaporthe helianthi</name>
    <dbReference type="NCBI Taxonomy" id="158607"/>
    <lineage>
        <taxon>Eukaryota</taxon>
        <taxon>Fungi</taxon>
        <taxon>Dikarya</taxon>
        <taxon>Ascomycota</taxon>
        <taxon>Pezizomycotina</taxon>
        <taxon>Sordariomycetes</taxon>
        <taxon>Sordariomycetidae</taxon>
        <taxon>Diaporthales</taxon>
        <taxon>Diaporthaceae</taxon>
        <taxon>Diaporthe</taxon>
    </lineage>
</organism>
<dbReference type="AlphaFoldDB" id="A0A2P5HSZ3"/>
<evidence type="ECO:0000256" key="1">
    <source>
        <dbReference type="SAM" id="MobiDB-lite"/>
    </source>
</evidence>
<name>A0A2P5HSZ3_DIAHE</name>